<dbReference type="AlphaFoldDB" id="L1QKL6"/>
<dbReference type="STRING" id="545697.HMPREF0216_00959"/>
<evidence type="ECO:0000256" key="1">
    <source>
        <dbReference type="SAM" id="Phobius"/>
    </source>
</evidence>
<protein>
    <submittedName>
        <fullName evidence="2">Uncharacterized protein</fullName>
    </submittedName>
</protein>
<keyword evidence="1" id="KW-0472">Membrane</keyword>
<sequence>MEASLFFIIVKCVLAPIIAVFLVDKWNLFKSITFIPNDYVFEFGLAAYLGFLEWLYAGLVWKIKENEAKIECLFYCSGQQESIESNPAIQFRNEVAYINGKINVSGKVKKLCKNNVLITIPNWVDIQIDSCDDLIVIENNVCKIKIDKIINLRGDTIESTSVKFKIGLIKNYSSNQEYSTVIQPSLEKKFGYKFTYNKFNLN</sequence>
<dbReference type="OrthoDB" id="9953235at2"/>
<organism evidence="2 3">
    <name type="scientific">Clostridium celatum DSM 1785</name>
    <dbReference type="NCBI Taxonomy" id="545697"/>
    <lineage>
        <taxon>Bacteria</taxon>
        <taxon>Bacillati</taxon>
        <taxon>Bacillota</taxon>
        <taxon>Clostridia</taxon>
        <taxon>Eubacteriales</taxon>
        <taxon>Clostridiaceae</taxon>
        <taxon>Clostridium</taxon>
    </lineage>
</organism>
<evidence type="ECO:0000313" key="3">
    <source>
        <dbReference type="Proteomes" id="UP000010420"/>
    </source>
</evidence>
<feature type="transmembrane region" description="Helical" evidence="1">
    <location>
        <begin position="43"/>
        <end position="61"/>
    </location>
</feature>
<dbReference type="Proteomes" id="UP000010420">
    <property type="component" value="Unassembled WGS sequence"/>
</dbReference>
<comment type="caution">
    <text evidence="2">The sequence shown here is derived from an EMBL/GenBank/DDBJ whole genome shotgun (WGS) entry which is preliminary data.</text>
</comment>
<reference evidence="2 3" key="1">
    <citation type="submission" date="2012-05" db="EMBL/GenBank/DDBJ databases">
        <authorList>
            <person name="Weinstock G."/>
            <person name="Sodergren E."/>
            <person name="Lobos E.A."/>
            <person name="Fulton L."/>
            <person name="Fulton R."/>
            <person name="Courtney L."/>
            <person name="Fronick C."/>
            <person name="O'Laughlin M."/>
            <person name="Godfrey J."/>
            <person name="Wilson R.M."/>
            <person name="Miner T."/>
            <person name="Farmer C."/>
            <person name="Delehaunty K."/>
            <person name="Cordes M."/>
            <person name="Minx P."/>
            <person name="Tomlinson C."/>
            <person name="Chen J."/>
            <person name="Wollam A."/>
            <person name="Pepin K.H."/>
            <person name="Bhonagiri V."/>
            <person name="Zhang X."/>
            <person name="Suruliraj S."/>
            <person name="Warren W."/>
            <person name="Mitreva M."/>
            <person name="Mardis E.R."/>
            <person name="Wilson R.K."/>
        </authorList>
    </citation>
    <scope>NUCLEOTIDE SEQUENCE [LARGE SCALE GENOMIC DNA]</scope>
    <source>
        <strain evidence="2 3">DSM 1785</strain>
    </source>
</reference>
<dbReference type="EMBL" id="AMEZ01000026">
    <property type="protein sequence ID" value="EKY28117.1"/>
    <property type="molecule type" value="Genomic_DNA"/>
</dbReference>
<feature type="transmembrane region" description="Helical" evidence="1">
    <location>
        <begin position="5"/>
        <end position="23"/>
    </location>
</feature>
<accession>L1QKL6</accession>
<evidence type="ECO:0000313" key="2">
    <source>
        <dbReference type="EMBL" id="EKY28117.1"/>
    </source>
</evidence>
<dbReference type="HOGENOM" id="CLU_1352666_0_0_9"/>
<keyword evidence="1" id="KW-1133">Transmembrane helix</keyword>
<proteinExistence type="predicted"/>
<dbReference type="PATRIC" id="fig|545697.3.peg.945"/>
<dbReference type="RefSeq" id="WP_005211600.1">
    <property type="nucleotide sequence ID" value="NZ_KB291618.1"/>
</dbReference>
<keyword evidence="1" id="KW-0812">Transmembrane</keyword>
<name>L1QKL6_9CLOT</name>
<keyword evidence="3" id="KW-1185">Reference proteome</keyword>
<gene>
    <name evidence="2" type="ORF">HMPREF0216_00959</name>
</gene>